<dbReference type="Gene3D" id="3.40.309.10">
    <property type="entry name" value="Aldehyde Dehydrogenase, Chain A, domain 2"/>
    <property type="match status" value="1"/>
</dbReference>
<dbReference type="InterPro" id="IPR029510">
    <property type="entry name" value="Ald_DH_CS_GLU"/>
</dbReference>
<dbReference type="FunFam" id="3.40.605.10:FF:000007">
    <property type="entry name" value="NAD/NADP-dependent betaine aldehyde dehydrogenase"/>
    <property type="match status" value="1"/>
</dbReference>
<dbReference type="CDD" id="cd07138">
    <property type="entry name" value="ALDH_CddD_SSP0762"/>
    <property type="match status" value="1"/>
</dbReference>
<keyword evidence="2 4" id="KW-0560">Oxidoreductase</keyword>
<feature type="active site" evidence="3">
    <location>
        <position position="264"/>
    </location>
</feature>
<evidence type="ECO:0000313" key="7">
    <source>
        <dbReference type="EMBL" id="SNQ52012.1"/>
    </source>
</evidence>
<dbReference type="Gene3D" id="3.40.605.10">
    <property type="entry name" value="Aldehyde Dehydrogenase, Chain A, domain 1"/>
    <property type="match status" value="1"/>
</dbReference>
<evidence type="ECO:0000256" key="2">
    <source>
        <dbReference type="ARBA" id="ARBA00023002"/>
    </source>
</evidence>
<dbReference type="InterPro" id="IPR016163">
    <property type="entry name" value="Ald_DH_C"/>
</dbReference>
<feature type="domain" description="Aldehyde dehydrogenase" evidence="6">
    <location>
        <begin position="32"/>
        <end position="488"/>
    </location>
</feature>
<dbReference type="GO" id="GO:0016620">
    <property type="term" value="F:oxidoreductase activity, acting on the aldehyde or oxo group of donors, NAD or NADP as acceptor"/>
    <property type="evidence" value="ECO:0007669"/>
    <property type="project" value="InterPro"/>
</dbReference>
<dbReference type="RefSeq" id="WP_101836284.1">
    <property type="nucleotide sequence ID" value="NZ_FZMO01000558.1"/>
</dbReference>
<dbReference type="InterPro" id="IPR015590">
    <property type="entry name" value="Aldehyde_DH_dom"/>
</dbReference>
<sequence length="521" mass="54673">MTVLTTPHQPGGPGGELGRPPHHGDQWIGGRWVLSDATEGLEVTDPSTEEVLATVPAGTAGDADRAARAAAQAFPGWSTTPAPQRAAVLRRMIAGLESRAARFAELITAEVGTPVQVSRATQVGLALGMAAHCAEVLEAYAFEQRVGHSLVMREPSGVAACITPWNVPLLLTVQKVLPALAAGCTVIHKPSEVTPLHARLLAEVMAEADLPPGVFNMVVGTGEVVGAALSVHPDVDLVSLTGSTRAGRHVLALGAEHIKRVHLELGGKNASLVLDDADLDAAVRATVDQALFNSGQACLQWGRLLVPRDRQDEAVGVADEAMSGYVVGDPRDPATDLGPLVSAAARGRVNTHIRRGVAGGARLVRGGPDQPVGLDVGYYVRPTIFADVDPRSALGQEEIFGPVLCIMPYDSEDEAIRIVNDTRYGLHGAVWSGDGARAERVARRFRTGLVDINGGPFNPAAPFGGFKQSGIGRECGTAGLDGFLETKSLQLPRPSTGQTVGPRLKGLETATPDRPAERDER</sequence>
<protein>
    <submittedName>
        <fullName evidence="7">3-succinoylsemialdehyde-pyridine dehydrogenase</fullName>
        <ecNumber evidence="7">1.2.1.83</ecNumber>
    </submittedName>
</protein>
<evidence type="ECO:0000256" key="4">
    <source>
        <dbReference type="RuleBase" id="RU003345"/>
    </source>
</evidence>
<organism evidence="7 8">
    <name type="scientific">Frankia canadensis</name>
    <dbReference type="NCBI Taxonomy" id="1836972"/>
    <lineage>
        <taxon>Bacteria</taxon>
        <taxon>Bacillati</taxon>
        <taxon>Actinomycetota</taxon>
        <taxon>Actinomycetes</taxon>
        <taxon>Frankiales</taxon>
        <taxon>Frankiaceae</taxon>
        <taxon>Frankia</taxon>
    </lineage>
</organism>
<dbReference type="InterPro" id="IPR016161">
    <property type="entry name" value="Ald_DH/histidinol_DH"/>
</dbReference>
<dbReference type="PANTHER" id="PTHR42804:SF1">
    <property type="entry name" value="ALDEHYDE DEHYDROGENASE-RELATED"/>
    <property type="match status" value="1"/>
</dbReference>
<reference evidence="7 8" key="1">
    <citation type="submission" date="2017-06" db="EMBL/GenBank/DDBJ databases">
        <authorList>
            <person name="Kim H.J."/>
            <person name="Triplett B.A."/>
        </authorList>
    </citation>
    <scope>NUCLEOTIDE SEQUENCE [LARGE SCALE GENOMIC DNA]</scope>
    <source>
        <strain evidence="7">FRACA_ARgP5</strain>
    </source>
</reference>
<feature type="region of interest" description="Disordered" evidence="5">
    <location>
        <begin position="486"/>
        <end position="521"/>
    </location>
</feature>
<dbReference type="OrthoDB" id="6882680at2"/>
<feature type="compositionally biased region" description="Polar residues" evidence="5">
    <location>
        <begin position="487"/>
        <end position="499"/>
    </location>
</feature>
<dbReference type="Proteomes" id="UP000234331">
    <property type="component" value="Unassembled WGS sequence"/>
</dbReference>
<feature type="region of interest" description="Disordered" evidence="5">
    <location>
        <begin position="1"/>
        <end position="25"/>
    </location>
</feature>
<comment type="similarity">
    <text evidence="1 4">Belongs to the aldehyde dehydrogenase family.</text>
</comment>
<evidence type="ECO:0000256" key="3">
    <source>
        <dbReference type="PROSITE-ProRule" id="PRU10007"/>
    </source>
</evidence>
<dbReference type="EC" id="1.2.1.83" evidence="7"/>
<dbReference type="EMBL" id="FZMO01000558">
    <property type="protein sequence ID" value="SNQ52012.1"/>
    <property type="molecule type" value="Genomic_DNA"/>
</dbReference>
<dbReference type="InterPro" id="IPR016162">
    <property type="entry name" value="Ald_DH_N"/>
</dbReference>
<dbReference type="Pfam" id="PF00171">
    <property type="entry name" value="Aldedh"/>
    <property type="match status" value="1"/>
</dbReference>
<gene>
    <name evidence="7" type="primary">ald</name>
    <name evidence="7" type="ORF">FRACA_90015</name>
</gene>
<evidence type="ECO:0000313" key="8">
    <source>
        <dbReference type="Proteomes" id="UP000234331"/>
    </source>
</evidence>
<accession>A0A2I2L270</accession>
<dbReference type="PROSITE" id="PS00687">
    <property type="entry name" value="ALDEHYDE_DEHYDR_GLU"/>
    <property type="match status" value="1"/>
</dbReference>
<dbReference type="FunFam" id="3.40.605.10:FF:000026">
    <property type="entry name" value="Aldehyde dehydrogenase, putative"/>
    <property type="match status" value="1"/>
</dbReference>
<evidence type="ECO:0000259" key="6">
    <source>
        <dbReference type="Pfam" id="PF00171"/>
    </source>
</evidence>
<dbReference type="SUPFAM" id="SSF53720">
    <property type="entry name" value="ALDH-like"/>
    <property type="match status" value="1"/>
</dbReference>
<proteinExistence type="inferred from homology"/>
<keyword evidence="8" id="KW-1185">Reference proteome</keyword>
<name>A0A2I2L270_9ACTN</name>
<dbReference type="PANTHER" id="PTHR42804">
    <property type="entry name" value="ALDEHYDE DEHYDROGENASE"/>
    <property type="match status" value="1"/>
</dbReference>
<dbReference type="AlphaFoldDB" id="A0A2I2L270"/>
<evidence type="ECO:0000256" key="5">
    <source>
        <dbReference type="SAM" id="MobiDB-lite"/>
    </source>
</evidence>
<evidence type="ECO:0000256" key="1">
    <source>
        <dbReference type="ARBA" id="ARBA00009986"/>
    </source>
</evidence>